<dbReference type="SUPFAM" id="SSF49785">
    <property type="entry name" value="Galactose-binding domain-like"/>
    <property type="match status" value="1"/>
</dbReference>
<accession>A0A1I4JJA0</accession>
<dbReference type="AlphaFoldDB" id="A0A1I4JJA0"/>
<dbReference type="Gene3D" id="2.60.120.260">
    <property type="entry name" value="Galactose-binding domain-like"/>
    <property type="match status" value="1"/>
</dbReference>
<keyword evidence="5" id="KW-0326">Glycosidase</keyword>
<dbReference type="InterPro" id="IPR006101">
    <property type="entry name" value="Glyco_hydro_2"/>
</dbReference>
<evidence type="ECO:0000256" key="3">
    <source>
        <dbReference type="ARBA" id="ARBA00012756"/>
    </source>
</evidence>
<evidence type="ECO:0000259" key="6">
    <source>
        <dbReference type="Pfam" id="PF00703"/>
    </source>
</evidence>
<evidence type="ECO:0000256" key="1">
    <source>
        <dbReference type="ARBA" id="ARBA00001412"/>
    </source>
</evidence>
<protein>
    <recommendedName>
        <fullName evidence="3">beta-galactosidase</fullName>
        <ecNumber evidence="3">3.2.1.23</ecNumber>
    </recommendedName>
</protein>
<name>A0A1I4JJA0_ENTMU</name>
<dbReference type="SUPFAM" id="SSF51445">
    <property type="entry name" value="(Trans)glycosidases"/>
    <property type="match status" value="1"/>
</dbReference>
<dbReference type="PANTHER" id="PTHR46323:SF2">
    <property type="entry name" value="BETA-GALACTOSIDASE"/>
    <property type="match status" value="1"/>
</dbReference>
<dbReference type="GO" id="GO:0004565">
    <property type="term" value="F:beta-galactosidase activity"/>
    <property type="evidence" value="ECO:0007669"/>
    <property type="project" value="UniProtKB-EC"/>
</dbReference>
<dbReference type="InterPro" id="IPR008979">
    <property type="entry name" value="Galactose-bd-like_sf"/>
</dbReference>
<evidence type="ECO:0000259" key="7">
    <source>
        <dbReference type="Pfam" id="PF02836"/>
    </source>
</evidence>
<gene>
    <name evidence="9" type="ORF">A5802_001221</name>
</gene>
<evidence type="ECO:0000256" key="4">
    <source>
        <dbReference type="ARBA" id="ARBA00022801"/>
    </source>
</evidence>
<feature type="domain" description="Glycosyl hydrolases family 2 sugar binding" evidence="8">
    <location>
        <begin position="41"/>
        <end position="222"/>
    </location>
</feature>
<dbReference type="PROSITE" id="PS00608">
    <property type="entry name" value="GLYCOSYL_HYDROL_F2_2"/>
    <property type="match status" value="1"/>
</dbReference>
<dbReference type="InterPro" id="IPR006104">
    <property type="entry name" value="Glyco_hydro_2_N"/>
</dbReference>
<dbReference type="InterPro" id="IPR017853">
    <property type="entry name" value="GH"/>
</dbReference>
<dbReference type="Pfam" id="PF02836">
    <property type="entry name" value="Glyco_hydro_2_C"/>
    <property type="match status" value="1"/>
</dbReference>
<dbReference type="Gene3D" id="3.20.20.80">
    <property type="entry name" value="Glycosidases"/>
    <property type="match status" value="1"/>
</dbReference>
<proteinExistence type="inferred from homology"/>
<dbReference type="InterPro" id="IPR006102">
    <property type="entry name" value="Ig-like_GH2"/>
</dbReference>
<dbReference type="PANTHER" id="PTHR46323">
    <property type="entry name" value="BETA-GALACTOSIDASE"/>
    <property type="match status" value="1"/>
</dbReference>
<dbReference type="InterPro" id="IPR006103">
    <property type="entry name" value="Glyco_hydro_2_cat"/>
</dbReference>
<dbReference type="Gene3D" id="2.60.40.10">
    <property type="entry name" value="Immunoglobulins"/>
    <property type="match status" value="1"/>
</dbReference>
<dbReference type="InterPro" id="IPR036156">
    <property type="entry name" value="Beta-gal/glucu_dom_sf"/>
</dbReference>
<dbReference type="GO" id="GO:0009341">
    <property type="term" value="C:beta-galactosidase complex"/>
    <property type="evidence" value="ECO:0007669"/>
    <property type="project" value="TreeGrafter"/>
</dbReference>
<dbReference type="GO" id="GO:0005990">
    <property type="term" value="P:lactose catabolic process"/>
    <property type="evidence" value="ECO:0007669"/>
    <property type="project" value="TreeGrafter"/>
</dbReference>
<dbReference type="InterPro" id="IPR023232">
    <property type="entry name" value="Glyco_hydro_2_AS"/>
</dbReference>
<evidence type="ECO:0000313" key="10">
    <source>
        <dbReference type="Proteomes" id="UP000195024"/>
    </source>
</evidence>
<dbReference type="InterPro" id="IPR050347">
    <property type="entry name" value="Bact_Beta-galactosidase"/>
</dbReference>
<feature type="domain" description="Glycoside hydrolase family 2 catalytic" evidence="7">
    <location>
        <begin position="330"/>
        <end position="622"/>
    </location>
</feature>
<evidence type="ECO:0000313" key="9">
    <source>
        <dbReference type="EMBL" id="OTP27486.1"/>
    </source>
</evidence>
<evidence type="ECO:0000259" key="8">
    <source>
        <dbReference type="Pfam" id="PF02837"/>
    </source>
</evidence>
<keyword evidence="4" id="KW-0378">Hydrolase</keyword>
<comment type="similarity">
    <text evidence="2">Belongs to the glycosyl hydrolase 2 family.</text>
</comment>
<reference evidence="9 10" key="1">
    <citation type="submission" date="2017-05" db="EMBL/GenBank/DDBJ databases">
        <title>The Genome Sequence of Enterococcus mundtii 6B1_DIV0119.</title>
        <authorList>
            <consortium name="The Broad Institute Genomics Platform"/>
            <consortium name="The Broad Institute Genomic Center for Infectious Diseases"/>
            <person name="Earl A."/>
            <person name="Manson A."/>
            <person name="Schwartman J."/>
            <person name="Gilmore M."/>
            <person name="Abouelleil A."/>
            <person name="Cao P."/>
            <person name="Chapman S."/>
            <person name="Cusick C."/>
            <person name="Shea T."/>
            <person name="Young S."/>
            <person name="Neafsey D."/>
            <person name="Nusbaum C."/>
            <person name="Birren B."/>
        </authorList>
    </citation>
    <scope>NUCLEOTIDE SEQUENCE [LARGE SCALE GENOMIC DNA]</scope>
    <source>
        <strain evidence="9 10">6B1_DIV0119</strain>
    </source>
</reference>
<dbReference type="RefSeq" id="WP_074799283.1">
    <property type="nucleotide sequence ID" value="NZ_FOUC01000001.1"/>
</dbReference>
<evidence type="ECO:0000256" key="2">
    <source>
        <dbReference type="ARBA" id="ARBA00007401"/>
    </source>
</evidence>
<dbReference type="EC" id="3.2.1.23" evidence="3"/>
<comment type="caution">
    <text evidence="9">The sequence shown here is derived from an EMBL/GenBank/DDBJ whole genome shotgun (WGS) entry which is preliminary data.</text>
</comment>
<feature type="domain" description="Glycoside hydrolase family 2 immunoglobulin-like beta-sandwich" evidence="6">
    <location>
        <begin position="228"/>
        <end position="328"/>
    </location>
</feature>
<sequence>MQASIDWLDDPQVFRVNQLKAHSDHTVYGSKEEMRSQSSRIQSLNGEWRFCFSENAEKRPKEFFEQDFDDRSFDTIHVPGHIELSDFDKIHYINTMYPWEGHEFRRPAYTTASETEMAGMFSQAEENPVGTYVTTFQLAEGLKGKDVTIRFEGVEQAMYVWLNGHFVGYAEDSFTPSEFDLSPYLEEENRLAVEVHKRSTAAFLEDQDFFRFFGIFRDVILVARGKNHLEDLWLRPQLDDTYQKGKLDVSLSFENLTAESVLQVRVLDLDKQTIYEEKHTIVETMQLSIDLGEVVLWDHFAPNLYSFEIETRDRDGVTEYVEYPFGFRKIELKDKVMYLNGKRLIINGVNRHEWSEKTGRAITLADMEKDLAVIKNANINGVRTSHYPNQIPWYFLCDQAGIHVMAETNLESHGSWQKMGAFEPSYNVPRGIPQWREVVLDRAKTNFETFKNHTSILFWSLGNESYVGENIRLMNEYFKTVDPDRLVHYEGNYVDPKFEASVSDMKSSMYATPTAVAEYLENQADKPYILCEYMHDMGNSLGGLGSYMALLDKYEMYQGGYIWDFKDQALEVLDPVTNRKVMRYGGDFDDRPSDYEFSGNGIVFANGQEKPALQEVRYYYGKYSS</sequence>
<dbReference type="PRINTS" id="PR00132">
    <property type="entry name" value="GLHYDRLASE2"/>
</dbReference>
<organism evidence="9 10">
    <name type="scientific">Enterococcus mundtii</name>
    <dbReference type="NCBI Taxonomy" id="53346"/>
    <lineage>
        <taxon>Bacteria</taxon>
        <taxon>Bacillati</taxon>
        <taxon>Bacillota</taxon>
        <taxon>Bacilli</taxon>
        <taxon>Lactobacillales</taxon>
        <taxon>Enterococcaceae</taxon>
        <taxon>Enterococcus</taxon>
    </lineage>
</organism>
<dbReference type="Pfam" id="PF02837">
    <property type="entry name" value="Glyco_hydro_2_N"/>
    <property type="match status" value="1"/>
</dbReference>
<evidence type="ECO:0000256" key="5">
    <source>
        <dbReference type="ARBA" id="ARBA00023295"/>
    </source>
</evidence>
<dbReference type="SUPFAM" id="SSF49303">
    <property type="entry name" value="beta-Galactosidase/glucuronidase domain"/>
    <property type="match status" value="1"/>
</dbReference>
<comment type="catalytic activity">
    <reaction evidence="1">
        <text>Hydrolysis of terminal non-reducing beta-D-galactose residues in beta-D-galactosides.</text>
        <dbReference type="EC" id="3.2.1.23"/>
    </reaction>
</comment>
<dbReference type="Pfam" id="PF00703">
    <property type="entry name" value="Glyco_hydro_2"/>
    <property type="match status" value="1"/>
</dbReference>
<dbReference type="InterPro" id="IPR013783">
    <property type="entry name" value="Ig-like_fold"/>
</dbReference>
<dbReference type="Proteomes" id="UP000195024">
    <property type="component" value="Unassembled WGS sequence"/>
</dbReference>
<dbReference type="EMBL" id="NGMS01000001">
    <property type="protein sequence ID" value="OTP27486.1"/>
    <property type="molecule type" value="Genomic_DNA"/>
</dbReference>